<organism evidence="2 3">
    <name type="scientific">Sulfurimonas lithotrophica</name>
    <dbReference type="NCBI Taxonomy" id="2590022"/>
    <lineage>
        <taxon>Bacteria</taxon>
        <taxon>Pseudomonadati</taxon>
        <taxon>Campylobacterota</taxon>
        <taxon>Epsilonproteobacteria</taxon>
        <taxon>Campylobacterales</taxon>
        <taxon>Sulfurimonadaceae</taxon>
        <taxon>Sulfurimonas</taxon>
    </lineage>
</organism>
<protein>
    <recommendedName>
        <fullName evidence="4">Lipoprotein</fullName>
    </recommendedName>
</protein>
<dbReference type="Proteomes" id="UP000326944">
    <property type="component" value="Chromosome"/>
</dbReference>
<evidence type="ECO:0000313" key="2">
    <source>
        <dbReference type="EMBL" id="QFR48272.1"/>
    </source>
</evidence>
<accession>A0A5P8NXW6</accession>
<dbReference type="RefSeq" id="WP_152306215.1">
    <property type="nucleotide sequence ID" value="NZ_CP043617.1"/>
</dbReference>
<evidence type="ECO:0000256" key="1">
    <source>
        <dbReference type="SAM" id="SignalP"/>
    </source>
</evidence>
<dbReference type="AlphaFoldDB" id="A0A5P8NXW6"/>
<sequence length="651" mass="71840">MYIKICRLLGLALASFVFVACGGGSSSNSYIPTENSTSVSGHFIDAAVSGLNYECSPSGTLGITDQDGKFTCDINDSVSFKLGNIPLGVSVEINSGDVITPYTLFENNHDAALNLAQLLQTIDDDGDLSNGITPNPVHIESLGDSLDFTSLRFDRIVPRLLDGINSLVDEDQAEQHMRDSLATLDITPPEPPVNPAFISVRNTDNCNEIYLLTKTSQTRFLEDYCMVSDPSDQIKTANQHFMLVEDAQTEATYLVSTDGINTTMINFETTDDTVFTPNELLLVEDTIFLLGSVGNVGSKTELGKSLWISDGTQEGTSKLTTLDYISNMTQVGSKVIFKADSLTGVDNDYELWVSDGTVDGTKLLKNINPDGNSHPYRFFQIEDKTKVYFSIQDGPTNNALWITDGTSEGTQIIKEVTQQGTEMWILDALMLGNKLFFQYSNELWVSDGTENGTNLVTSYNSFNSITKFDENKVIYKTGNQAGSYGISISNGDTVTDVPNTNNISIGSNSFKNINGTVYYNDDFTIYSISETNISEVGSLSSNHAGLEFFNMNNETYLKAELQDNGTYNDEMFKVSVAENGNLSFNKLNFVFPLEARNYTELYNFDEYVVDNVYYGHVFYETLDGNNLYQGIAKIDGTNLSVVYYEETVGRE</sequence>
<keyword evidence="3" id="KW-1185">Reference proteome</keyword>
<evidence type="ECO:0008006" key="4">
    <source>
        <dbReference type="Google" id="ProtNLM"/>
    </source>
</evidence>
<feature type="signal peptide" evidence="1">
    <location>
        <begin position="1"/>
        <end position="20"/>
    </location>
</feature>
<gene>
    <name evidence="2" type="ORF">FJR48_00445</name>
</gene>
<dbReference type="KEGG" id="sulg:FJR48_00445"/>
<evidence type="ECO:0000313" key="3">
    <source>
        <dbReference type="Proteomes" id="UP000326944"/>
    </source>
</evidence>
<dbReference type="EMBL" id="CP043617">
    <property type="protein sequence ID" value="QFR48272.1"/>
    <property type="molecule type" value="Genomic_DNA"/>
</dbReference>
<name>A0A5P8NXW6_9BACT</name>
<dbReference type="OrthoDB" id="5242130at2"/>
<feature type="chain" id="PRO_5024901477" description="Lipoprotein" evidence="1">
    <location>
        <begin position="21"/>
        <end position="651"/>
    </location>
</feature>
<dbReference type="PROSITE" id="PS51257">
    <property type="entry name" value="PROKAR_LIPOPROTEIN"/>
    <property type="match status" value="1"/>
</dbReference>
<reference evidence="2 3" key="1">
    <citation type="submission" date="2019-09" db="EMBL/GenBank/DDBJ databases">
        <title>Sulfurimonas gotlandica sp. nov., a chemoautotrophic and psychrotolerant epsilonproteobacterium isolated from a pelagic redoxcline, and an emended description of the genus Sulfurimonas.</title>
        <authorList>
            <person name="Wang S."/>
            <person name="Jiang L."/>
            <person name="Shao S."/>
        </authorList>
    </citation>
    <scope>NUCLEOTIDE SEQUENCE [LARGE SCALE GENOMIC DNA]</scope>
    <source>
        <strain evidence="2 3">GYSZ_1</strain>
    </source>
</reference>
<proteinExistence type="predicted"/>
<keyword evidence="1" id="KW-0732">Signal</keyword>